<sequence>MTLNGMLEALNAAAPDARQGLVSAYAGQLASYEGSESLGQLLGVPDPAASDVARRCKTVRARNILINNAIGDSRDLLRWVVSDIRHLRTCGRQSLVDILSALLISLVDGNTGDQNDGEQTSRLRIDATLGDLLERWAASLDERRRLIFRHRVVRRDRNLDYLGNELGVSRERIRQLEKKVAEDFAGWRETTAVAERVSELSDAVRVHASPLMTIEQAIARIAELSAEIYSFSLELSAFLGVLLPDLDIDEPWLAMTSLSDLRDATFHAAVCCDLVEGQCATLDQIRAELLLDAADWAAWLNYCGLRSLGDLVVRKGASQPELTVAVLRAEGRPLSVEEIAERIQVDTIRSLRNRLQEDDRISRVGPNSYGLPEWDLETYEGIREEIVQRIERGGGRAWLSDVVDELVEQFGVSPASVRAYAARREFSRRDGWISLAGNGDDGPSQAPRRMPTPGETRRCFFLRGQWWFRVDINKEVLRGSGFTAPRGVMALFQVAEGTERVFAALAQEIRISWAAPQPQFGSIRSLATELQAKIGDVLWLAPTDHGTVRARLVRAWSKTEDDEIALRAGAPRGLSGEDLRSAIAGALALSAQTSWAALVMALRARGDLNLAEILESYTLSESFRAHDSVPDLDDFFAALGGQ</sequence>
<dbReference type="SUPFAM" id="SSF88659">
    <property type="entry name" value="Sigma3 and sigma4 domains of RNA polymerase sigma factors"/>
    <property type="match status" value="1"/>
</dbReference>
<dbReference type="InterPro" id="IPR007630">
    <property type="entry name" value="RNA_pol_sigma70_r4"/>
</dbReference>
<dbReference type="Proteomes" id="UP000248544">
    <property type="component" value="Unassembled WGS sequence"/>
</dbReference>
<dbReference type="InterPro" id="IPR036388">
    <property type="entry name" value="WH-like_DNA-bd_sf"/>
</dbReference>
<dbReference type="RefSeq" id="WP_111165323.1">
    <property type="nucleotide sequence ID" value="NZ_POUA01000008.1"/>
</dbReference>
<protein>
    <recommendedName>
        <fullName evidence="1">RNA polymerase sigma-70 region 4 domain-containing protein</fullName>
    </recommendedName>
</protein>
<gene>
    <name evidence="2" type="ORF">C1I98_02010</name>
</gene>
<dbReference type="GO" id="GO:0003700">
    <property type="term" value="F:DNA-binding transcription factor activity"/>
    <property type="evidence" value="ECO:0007669"/>
    <property type="project" value="InterPro"/>
</dbReference>
<dbReference type="Pfam" id="PF04545">
    <property type="entry name" value="Sigma70_r4"/>
    <property type="match status" value="1"/>
</dbReference>
<evidence type="ECO:0000259" key="1">
    <source>
        <dbReference type="Pfam" id="PF04545"/>
    </source>
</evidence>
<accession>A0A2W2H860</accession>
<organism evidence="2 3">
    <name type="scientific">Spongiactinospora gelatinilytica</name>
    <dbReference type="NCBI Taxonomy" id="2666298"/>
    <lineage>
        <taxon>Bacteria</taxon>
        <taxon>Bacillati</taxon>
        <taxon>Actinomycetota</taxon>
        <taxon>Actinomycetes</taxon>
        <taxon>Streptosporangiales</taxon>
        <taxon>Streptosporangiaceae</taxon>
        <taxon>Spongiactinospora</taxon>
    </lineage>
</organism>
<evidence type="ECO:0000313" key="3">
    <source>
        <dbReference type="Proteomes" id="UP000248544"/>
    </source>
</evidence>
<reference evidence="2 3" key="1">
    <citation type="submission" date="2018-01" db="EMBL/GenBank/DDBJ databases">
        <title>Draft genome sequence of Sphaerisporangium sp. 7K107.</title>
        <authorList>
            <person name="Sahin N."/>
            <person name="Saygin H."/>
            <person name="Ay H."/>
        </authorList>
    </citation>
    <scope>NUCLEOTIDE SEQUENCE [LARGE SCALE GENOMIC DNA]</scope>
    <source>
        <strain evidence="2 3">7K107</strain>
    </source>
</reference>
<comment type="caution">
    <text evidence="2">The sequence shown here is derived from an EMBL/GenBank/DDBJ whole genome shotgun (WGS) entry which is preliminary data.</text>
</comment>
<feature type="domain" description="RNA polymerase sigma-70 region 4" evidence="1">
    <location>
        <begin position="138"/>
        <end position="179"/>
    </location>
</feature>
<evidence type="ECO:0000313" key="2">
    <source>
        <dbReference type="EMBL" id="PZG56073.1"/>
    </source>
</evidence>
<dbReference type="InterPro" id="IPR013324">
    <property type="entry name" value="RNA_pol_sigma_r3/r4-like"/>
</dbReference>
<proteinExistence type="predicted"/>
<dbReference type="GO" id="GO:0006352">
    <property type="term" value="P:DNA-templated transcription initiation"/>
    <property type="evidence" value="ECO:0007669"/>
    <property type="project" value="InterPro"/>
</dbReference>
<name>A0A2W2H860_9ACTN</name>
<dbReference type="AlphaFoldDB" id="A0A2W2H860"/>
<keyword evidence="3" id="KW-1185">Reference proteome</keyword>
<dbReference type="EMBL" id="POUA01000008">
    <property type="protein sequence ID" value="PZG56073.1"/>
    <property type="molecule type" value="Genomic_DNA"/>
</dbReference>
<dbReference type="Gene3D" id="1.10.10.10">
    <property type="entry name" value="Winged helix-like DNA-binding domain superfamily/Winged helix DNA-binding domain"/>
    <property type="match status" value="1"/>
</dbReference>